<dbReference type="SUPFAM" id="SSF82861">
    <property type="entry name" value="Mechanosensitive channel protein MscS (YggB), transmembrane region"/>
    <property type="match status" value="1"/>
</dbReference>
<evidence type="ECO:0000256" key="3">
    <source>
        <dbReference type="ARBA" id="ARBA00022475"/>
    </source>
</evidence>
<protein>
    <submittedName>
        <fullName evidence="13">Small conductance mechanosensitive channel</fullName>
    </submittedName>
</protein>
<dbReference type="GO" id="GO:0008381">
    <property type="term" value="F:mechanosensitive monoatomic ion channel activity"/>
    <property type="evidence" value="ECO:0007669"/>
    <property type="project" value="InterPro"/>
</dbReference>
<evidence type="ECO:0000256" key="4">
    <source>
        <dbReference type="ARBA" id="ARBA00022692"/>
    </source>
</evidence>
<feature type="transmembrane region" description="Helical" evidence="8">
    <location>
        <begin position="422"/>
        <end position="443"/>
    </location>
</feature>
<evidence type="ECO:0000256" key="1">
    <source>
        <dbReference type="ARBA" id="ARBA00004651"/>
    </source>
</evidence>
<feature type="region of interest" description="Disordered" evidence="7">
    <location>
        <begin position="27"/>
        <end position="100"/>
    </location>
</feature>
<dbReference type="Pfam" id="PF00924">
    <property type="entry name" value="MS_channel_2nd"/>
    <property type="match status" value="1"/>
</dbReference>
<proteinExistence type="inferred from homology"/>
<feature type="transmembrane region" description="Helical" evidence="8">
    <location>
        <begin position="691"/>
        <end position="711"/>
    </location>
</feature>
<feature type="signal peptide" evidence="9">
    <location>
        <begin position="1"/>
        <end position="28"/>
    </location>
</feature>
<dbReference type="InterPro" id="IPR057485">
    <property type="entry name" value="YbiO-like_TM1"/>
</dbReference>
<dbReference type="SUPFAM" id="SSF82689">
    <property type="entry name" value="Mechanosensitive channel protein MscS (YggB), C-terminal domain"/>
    <property type="match status" value="1"/>
</dbReference>
<comment type="caution">
    <text evidence="13">The sequence shown here is derived from an EMBL/GenBank/DDBJ whole genome shotgun (WGS) entry which is preliminary data.</text>
</comment>
<dbReference type="InterPro" id="IPR006685">
    <property type="entry name" value="MscS_channel_2nd"/>
</dbReference>
<feature type="compositionally biased region" description="Low complexity" evidence="7">
    <location>
        <begin position="60"/>
        <end position="89"/>
    </location>
</feature>
<sequence length="895" mass="96285">MRLTRHASAGAALLLALCATAPGPTAFAQAEQQTEHHAEPQPEHPDAPPPQAAHDDDTQAARQAPAKPAPAHAQTPAPAKPAPAAAAPAKPEDKPAPVSLTKDSLAGDLIDEVTGASAAIAARVANFATLFSDLRFATRFSHTEMTAPGGLDALWDRLEHGLGLLVAAIVLMIAPRPLLRRTMSRLEGIVERADQRAARRRLAESPPPPPPEPEPPADPEPAREPAGGKSDSTPITDHITPPEATVSVAQGEASEAERAALDADGKPQQAAEAKLSLADIHAGAATRSPLPAAAPLAEAASEEDRQEQLAEAARSAETEARRREERERDAMNRHRTLHVLRRIPIAALRLLVELLPVVVFALLFWTGLAVLDMRPATERVYTAVGIVTIGAWSLLALLRSLLSPKQPALRLIGSGDDFARRLYAWLRILVIAAAVAAAMIQWAQAIAMPTRGVRAMARLIVLIEHLLIAGMIWNLRRDIAEKLTPPRRLRERPLGRALSVAAHWWWLPALFFDLALWLVWAAQIRDGYERIWRLFLSTAVILIVARLAAIALLGLLDRLLRLDEARAKTHPLLQARVQRYYPILRRMVGWALVVIALIALLQAWGLPALDWLRSGIGQRVTSAAGSIVVAVIFAVVGFEFVSLLLERQVDRYVDSGQSVRAGRLRTLLPIIRSVLLVALGIIVIFTVLSQIGVNVAPLLAGASIIGVALGFGSQKLVQDFITGIFLLLENAMQVGDTVTAGGLTGVVEHLSVRTLRLRAGDGSVHIIPFSSVSTVTNVNRGRGNAAVSFDIAPSADVDRAADILKAIALAMRTEDDFRDGMLSDLQYWGVNAVSGTAVNLAGQIVCTDSARWAVQRAFNRRVLLAFRDKGIELANTMQTIQLVGTDPGAHDGPHA</sequence>
<keyword evidence="3" id="KW-1003">Cell membrane</keyword>
<dbReference type="Pfam" id="PF25392">
    <property type="entry name" value="MS_channel_TM1"/>
    <property type="match status" value="1"/>
</dbReference>
<feature type="transmembrane region" description="Helical" evidence="8">
    <location>
        <begin position="666"/>
        <end position="685"/>
    </location>
</feature>
<evidence type="ECO:0000259" key="11">
    <source>
        <dbReference type="Pfam" id="PF21088"/>
    </source>
</evidence>
<dbReference type="InterPro" id="IPR049142">
    <property type="entry name" value="MS_channel_1st"/>
</dbReference>
<evidence type="ECO:0000313" key="14">
    <source>
        <dbReference type="Proteomes" id="UP000557688"/>
    </source>
</evidence>
<feature type="transmembrane region" description="Helical" evidence="8">
    <location>
        <begin position="583"/>
        <end position="604"/>
    </location>
</feature>
<feature type="transmembrane region" description="Helical" evidence="8">
    <location>
        <begin position="455"/>
        <end position="476"/>
    </location>
</feature>
<feature type="transmembrane region" description="Helical" evidence="8">
    <location>
        <begin position="497"/>
        <end position="520"/>
    </location>
</feature>
<dbReference type="InterPro" id="IPR045276">
    <property type="entry name" value="YbiO_bact"/>
</dbReference>
<evidence type="ECO:0000256" key="6">
    <source>
        <dbReference type="ARBA" id="ARBA00023136"/>
    </source>
</evidence>
<gene>
    <name evidence="13" type="ORF">FHR90_001433</name>
</gene>
<dbReference type="PANTHER" id="PTHR30460">
    <property type="entry name" value="MODERATE CONDUCTANCE MECHANOSENSITIVE CHANNEL YBIO"/>
    <property type="match status" value="1"/>
</dbReference>
<feature type="domain" description="Mechanosensitive ion channel MscS" evidence="10">
    <location>
        <begin position="716"/>
        <end position="780"/>
    </location>
</feature>
<feature type="compositionally biased region" description="Basic and acidic residues" evidence="7">
    <location>
        <begin position="33"/>
        <end position="46"/>
    </location>
</feature>
<keyword evidence="9" id="KW-0732">Signal</keyword>
<dbReference type="InterPro" id="IPR023408">
    <property type="entry name" value="MscS_beta-dom_sf"/>
</dbReference>
<comment type="subcellular location">
    <subcellularLocation>
        <location evidence="1">Cell membrane</location>
        <topology evidence="1">Multi-pass membrane protein</topology>
    </subcellularLocation>
</comment>
<feature type="compositionally biased region" description="Basic and acidic residues" evidence="7">
    <location>
        <begin position="255"/>
        <end position="265"/>
    </location>
</feature>
<feature type="compositionally biased region" description="Pro residues" evidence="7">
    <location>
        <begin position="205"/>
        <end position="219"/>
    </location>
</feature>
<dbReference type="Pfam" id="PF21088">
    <property type="entry name" value="MS_channel_1st"/>
    <property type="match status" value="1"/>
</dbReference>
<dbReference type="EMBL" id="JACHXV010000004">
    <property type="protein sequence ID" value="MBB3173610.1"/>
    <property type="molecule type" value="Genomic_DNA"/>
</dbReference>
<feature type="chain" id="PRO_5032477728" evidence="9">
    <location>
        <begin position="29"/>
        <end position="895"/>
    </location>
</feature>
<dbReference type="RefSeq" id="WP_183274970.1">
    <property type="nucleotide sequence ID" value="NZ_JACHXV010000004.1"/>
</dbReference>
<feature type="region of interest" description="Disordered" evidence="7">
    <location>
        <begin position="194"/>
        <end position="272"/>
    </location>
</feature>
<comment type="similarity">
    <text evidence="2">Belongs to the MscS (TC 1.A.23) family.</text>
</comment>
<dbReference type="Proteomes" id="UP000557688">
    <property type="component" value="Unassembled WGS sequence"/>
</dbReference>
<feature type="compositionally biased region" description="Low complexity" evidence="7">
    <location>
        <begin position="288"/>
        <end position="299"/>
    </location>
</feature>
<evidence type="ECO:0000256" key="7">
    <source>
        <dbReference type="SAM" id="MobiDB-lite"/>
    </source>
</evidence>
<evidence type="ECO:0000256" key="9">
    <source>
        <dbReference type="SAM" id="SignalP"/>
    </source>
</evidence>
<name>A0A839UZR0_9PROT</name>
<accession>A0A839UZR0</accession>
<evidence type="ECO:0000259" key="12">
    <source>
        <dbReference type="Pfam" id="PF25392"/>
    </source>
</evidence>
<dbReference type="InterPro" id="IPR010920">
    <property type="entry name" value="LSM_dom_sf"/>
</dbReference>
<reference evidence="13 14" key="1">
    <citation type="submission" date="2020-08" db="EMBL/GenBank/DDBJ databases">
        <title>Genomic Encyclopedia of Type Strains, Phase III (KMG-III): the genomes of soil and plant-associated and newly described type strains.</title>
        <authorList>
            <person name="Whitman W."/>
        </authorList>
    </citation>
    <scope>NUCLEOTIDE SEQUENCE [LARGE SCALE GENOMIC DNA]</scope>
    <source>
        <strain evidence="13 14">CECT 8088</strain>
    </source>
</reference>
<organism evidence="13 14">
    <name type="scientific">Endobacter medicaginis</name>
    <dbReference type="NCBI Taxonomy" id="1181271"/>
    <lineage>
        <taxon>Bacteria</taxon>
        <taxon>Pseudomonadati</taxon>
        <taxon>Pseudomonadota</taxon>
        <taxon>Alphaproteobacteria</taxon>
        <taxon>Acetobacterales</taxon>
        <taxon>Acetobacteraceae</taxon>
        <taxon>Endobacter</taxon>
    </lineage>
</organism>
<keyword evidence="6 8" id="KW-0472">Membrane</keyword>
<dbReference type="AlphaFoldDB" id="A0A839UZR0"/>
<feature type="region of interest" description="Disordered" evidence="7">
    <location>
        <begin position="288"/>
        <end position="329"/>
    </location>
</feature>
<feature type="domain" description="Mechanosensitive ion channel transmembrane helices 2/3" evidence="11">
    <location>
        <begin position="674"/>
        <end position="714"/>
    </location>
</feature>
<feature type="compositionally biased region" description="Basic and acidic residues" evidence="7">
    <location>
        <begin position="302"/>
        <end position="329"/>
    </location>
</feature>
<feature type="transmembrane region" description="Helical" evidence="8">
    <location>
        <begin position="380"/>
        <end position="402"/>
    </location>
</feature>
<feature type="domain" description="Moderate conductance mechanosensitive channel YbiO-like transmembrane helix 1" evidence="12">
    <location>
        <begin position="536"/>
        <end position="611"/>
    </location>
</feature>
<feature type="transmembrane region" description="Helical" evidence="8">
    <location>
        <begin position="350"/>
        <end position="368"/>
    </location>
</feature>
<evidence type="ECO:0000313" key="13">
    <source>
        <dbReference type="EMBL" id="MBB3173610.1"/>
    </source>
</evidence>
<dbReference type="InterPro" id="IPR011014">
    <property type="entry name" value="MscS_channel_TM-2"/>
</dbReference>
<dbReference type="SUPFAM" id="SSF50182">
    <property type="entry name" value="Sm-like ribonucleoproteins"/>
    <property type="match status" value="1"/>
</dbReference>
<dbReference type="Gene3D" id="3.30.70.100">
    <property type="match status" value="1"/>
</dbReference>
<dbReference type="InterPro" id="IPR011066">
    <property type="entry name" value="MscS_channel_C_sf"/>
</dbReference>
<dbReference type="GO" id="GO:0005886">
    <property type="term" value="C:plasma membrane"/>
    <property type="evidence" value="ECO:0007669"/>
    <property type="project" value="UniProtKB-SubCell"/>
</dbReference>
<dbReference type="Gene3D" id="2.30.30.60">
    <property type="match status" value="1"/>
</dbReference>
<dbReference type="PANTHER" id="PTHR30460:SF0">
    <property type="entry name" value="MODERATE CONDUCTANCE MECHANOSENSITIVE CHANNEL YBIO"/>
    <property type="match status" value="1"/>
</dbReference>
<dbReference type="Gene3D" id="1.10.287.1260">
    <property type="match status" value="2"/>
</dbReference>
<keyword evidence="5 8" id="KW-1133">Transmembrane helix</keyword>
<evidence type="ECO:0000256" key="8">
    <source>
        <dbReference type="SAM" id="Phobius"/>
    </source>
</evidence>
<feature type="compositionally biased region" description="Basic and acidic residues" evidence="7">
    <location>
        <begin position="194"/>
        <end position="203"/>
    </location>
</feature>
<evidence type="ECO:0000259" key="10">
    <source>
        <dbReference type="Pfam" id="PF00924"/>
    </source>
</evidence>
<keyword evidence="4 8" id="KW-0812">Transmembrane</keyword>
<feature type="transmembrane region" description="Helical" evidence="8">
    <location>
        <begin position="624"/>
        <end position="645"/>
    </location>
</feature>
<evidence type="ECO:0000256" key="2">
    <source>
        <dbReference type="ARBA" id="ARBA00008017"/>
    </source>
</evidence>
<feature type="transmembrane region" description="Helical" evidence="8">
    <location>
        <begin position="532"/>
        <end position="556"/>
    </location>
</feature>
<evidence type="ECO:0000256" key="5">
    <source>
        <dbReference type="ARBA" id="ARBA00022989"/>
    </source>
</evidence>
<keyword evidence="14" id="KW-1185">Reference proteome</keyword>